<organism evidence="1 2">
    <name type="scientific">Rossellomorea aquimaris</name>
    <dbReference type="NCBI Taxonomy" id="189382"/>
    <lineage>
        <taxon>Bacteria</taxon>
        <taxon>Bacillati</taxon>
        <taxon>Bacillota</taxon>
        <taxon>Bacilli</taxon>
        <taxon>Bacillales</taxon>
        <taxon>Bacillaceae</taxon>
        <taxon>Rossellomorea</taxon>
    </lineage>
</organism>
<reference evidence="1 2" key="1">
    <citation type="submission" date="2018-06" db="EMBL/GenBank/DDBJ databases">
        <title>Freshwater and sediment microbial communities from various areas in North America, analyzing microbe dynamics in response to fracking.</title>
        <authorList>
            <person name="Lamendella R."/>
        </authorList>
    </citation>
    <scope>NUCLEOTIDE SEQUENCE [LARGE SCALE GENOMIC DNA]</scope>
    <source>
        <strain evidence="1 2">97B</strain>
    </source>
</reference>
<proteinExistence type="predicted"/>
<accession>A0A366EX43</accession>
<comment type="caution">
    <text evidence="1">The sequence shown here is derived from an EMBL/GenBank/DDBJ whole genome shotgun (WGS) entry which is preliminary data.</text>
</comment>
<sequence length="49" mass="5638">MNKEFPVANLSEDTLNQVQNMESELRQQTNEDIILIAYKNGGETIEGRR</sequence>
<dbReference type="Proteomes" id="UP000252118">
    <property type="component" value="Unassembled WGS sequence"/>
</dbReference>
<protein>
    <submittedName>
        <fullName evidence="1">Uncharacterized protein</fullName>
    </submittedName>
</protein>
<name>A0A366EX43_9BACI</name>
<gene>
    <name evidence="1" type="ORF">DET59_103174</name>
</gene>
<dbReference type="EMBL" id="QNRJ01000003">
    <property type="protein sequence ID" value="RBP06045.1"/>
    <property type="molecule type" value="Genomic_DNA"/>
</dbReference>
<dbReference type="AlphaFoldDB" id="A0A366EX43"/>
<evidence type="ECO:0000313" key="1">
    <source>
        <dbReference type="EMBL" id="RBP06045.1"/>
    </source>
</evidence>
<evidence type="ECO:0000313" key="2">
    <source>
        <dbReference type="Proteomes" id="UP000252118"/>
    </source>
</evidence>
<dbReference type="RefSeq" id="WP_181778061.1">
    <property type="nucleotide sequence ID" value="NZ_QNRJ01000003.1"/>
</dbReference>